<accession>A0ABT5HRZ1</accession>
<dbReference type="InterPro" id="IPR004891">
    <property type="entry name" value="Mercury-R_MerC"/>
</dbReference>
<sequence>MAVAPNPDKPNTVMDLLAIALSGLCLAHCLLLPFAIAALPVLGQVAGSHVVHQVLILVAAPLSIWTLSRSKGWRKPGVAVLAGLGLGLLTGAAFIPVLIAHETLISVVGALMVAAAHYINTQRHRDADRAAKALRV</sequence>
<keyword evidence="3" id="KW-1185">Reference proteome</keyword>
<protein>
    <submittedName>
        <fullName evidence="2">MerC domain-containing protein</fullName>
    </submittedName>
</protein>
<keyword evidence="1" id="KW-0812">Transmembrane</keyword>
<dbReference type="Pfam" id="PF03203">
    <property type="entry name" value="MerC"/>
    <property type="match status" value="1"/>
</dbReference>
<evidence type="ECO:0000313" key="2">
    <source>
        <dbReference type="EMBL" id="MDC7682841.1"/>
    </source>
</evidence>
<dbReference type="RefSeq" id="WP_272747320.1">
    <property type="nucleotide sequence ID" value="NZ_JAQQKX010000003.1"/>
</dbReference>
<feature type="transmembrane region" description="Helical" evidence="1">
    <location>
        <begin position="79"/>
        <end position="98"/>
    </location>
</feature>
<gene>
    <name evidence="2" type="ORF">PQU92_06110</name>
</gene>
<keyword evidence="1" id="KW-1133">Transmembrane helix</keyword>
<evidence type="ECO:0000313" key="3">
    <source>
        <dbReference type="Proteomes" id="UP001214854"/>
    </source>
</evidence>
<name>A0ABT5HRZ1_9CAUL</name>
<dbReference type="EMBL" id="JAQQKX010000003">
    <property type="protein sequence ID" value="MDC7682841.1"/>
    <property type="molecule type" value="Genomic_DNA"/>
</dbReference>
<comment type="caution">
    <text evidence="2">The sequence shown here is derived from an EMBL/GenBank/DDBJ whole genome shotgun (WGS) entry which is preliminary data.</text>
</comment>
<evidence type="ECO:0000256" key="1">
    <source>
        <dbReference type="SAM" id="Phobius"/>
    </source>
</evidence>
<keyword evidence="1" id="KW-0472">Membrane</keyword>
<dbReference type="Proteomes" id="UP001214854">
    <property type="component" value="Unassembled WGS sequence"/>
</dbReference>
<feature type="transmembrane region" description="Helical" evidence="1">
    <location>
        <begin position="16"/>
        <end position="38"/>
    </location>
</feature>
<reference evidence="2 3" key="1">
    <citation type="submission" date="2023-01" db="EMBL/GenBank/DDBJ databases">
        <title>Novel species of the genus Asticcacaulis isolated from rivers.</title>
        <authorList>
            <person name="Lu H."/>
        </authorList>
    </citation>
    <scope>NUCLEOTIDE SEQUENCE [LARGE SCALE GENOMIC DNA]</scope>
    <source>
        <strain evidence="2 3">BYS171W</strain>
    </source>
</reference>
<feature type="transmembrane region" description="Helical" evidence="1">
    <location>
        <begin position="50"/>
        <end position="67"/>
    </location>
</feature>
<feature type="transmembrane region" description="Helical" evidence="1">
    <location>
        <begin position="104"/>
        <end position="120"/>
    </location>
</feature>
<proteinExistence type="predicted"/>
<organism evidence="2 3">
    <name type="scientific">Asticcacaulis aquaticus</name>
    <dbReference type="NCBI Taxonomy" id="2984212"/>
    <lineage>
        <taxon>Bacteria</taxon>
        <taxon>Pseudomonadati</taxon>
        <taxon>Pseudomonadota</taxon>
        <taxon>Alphaproteobacteria</taxon>
        <taxon>Caulobacterales</taxon>
        <taxon>Caulobacteraceae</taxon>
        <taxon>Asticcacaulis</taxon>
    </lineage>
</organism>